<evidence type="ECO:0000256" key="10">
    <source>
        <dbReference type="ARBA" id="ARBA00047944"/>
    </source>
</evidence>
<feature type="region of interest" description="Disordered" evidence="11">
    <location>
        <begin position="57"/>
        <end position="80"/>
    </location>
</feature>
<feature type="compositionally biased region" description="Low complexity" evidence="11">
    <location>
        <begin position="247"/>
        <end position="261"/>
    </location>
</feature>
<dbReference type="InParanoid" id="A0A1E7ENG9"/>
<feature type="region of interest" description="Disordered" evidence="11">
    <location>
        <begin position="1"/>
        <end position="25"/>
    </location>
</feature>
<comment type="catalytic activity">
    <reaction evidence="10">
        <text>uridine(1498) in 16S rRNA + S-adenosyl-L-methionine = N(3)-methyluridine(1498) in 16S rRNA + S-adenosyl-L-homocysteine + H(+)</text>
        <dbReference type="Rhea" id="RHEA:42920"/>
        <dbReference type="Rhea" id="RHEA-COMP:10283"/>
        <dbReference type="Rhea" id="RHEA-COMP:10284"/>
        <dbReference type="ChEBI" id="CHEBI:15378"/>
        <dbReference type="ChEBI" id="CHEBI:57856"/>
        <dbReference type="ChEBI" id="CHEBI:59789"/>
        <dbReference type="ChEBI" id="CHEBI:65315"/>
        <dbReference type="ChEBI" id="CHEBI:74502"/>
        <dbReference type="EC" id="2.1.1.193"/>
    </reaction>
</comment>
<feature type="domain" description="Ribosomal RNA small subunit methyltransferase E methyltransferase" evidence="12">
    <location>
        <begin position="105"/>
        <end position="190"/>
    </location>
</feature>
<reference evidence="13 14" key="1">
    <citation type="submission" date="2016-09" db="EMBL/GenBank/DDBJ databases">
        <title>Extensive genetic diversity and differential bi-allelic expression allows diatom success in the polar Southern Ocean.</title>
        <authorList>
            <consortium name="DOE Joint Genome Institute"/>
            <person name="Mock T."/>
            <person name="Otillar R.P."/>
            <person name="Strauss J."/>
            <person name="Dupont C."/>
            <person name="Frickenhaus S."/>
            <person name="Maumus F."/>
            <person name="Mcmullan M."/>
            <person name="Sanges R."/>
            <person name="Schmutz J."/>
            <person name="Toseland A."/>
            <person name="Valas R."/>
            <person name="Veluchamy A."/>
            <person name="Ward B.J."/>
            <person name="Allen A."/>
            <person name="Barry K."/>
            <person name="Falciatore A."/>
            <person name="Ferrante M."/>
            <person name="Fortunato A.E."/>
            <person name="Gloeckner G."/>
            <person name="Gruber A."/>
            <person name="Hipkin R."/>
            <person name="Janech M."/>
            <person name="Kroth P."/>
            <person name="Leese F."/>
            <person name="Lindquist E."/>
            <person name="Lyon B.R."/>
            <person name="Martin J."/>
            <person name="Mayer C."/>
            <person name="Parker M."/>
            <person name="Quesneville H."/>
            <person name="Raymond J."/>
            <person name="Uhlig C."/>
            <person name="Valentin K.U."/>
            <person name="Worden A.Z."/>
            <person name="Armbrust E.V."/>
            <person name="Bowler C."/>
            <person name="Green B."/>
            <person name="Moulton V."/>
            <person name="Van Oosterhout C."/>
            <person name="Grigoriev I."/>
        </authorList>
    </citation>
    <scope>NUCLEOTIDE SEQUENCE [LARGE SCALE GENOMIC DNA]</scope>
    <source>
        <strain evidence="13 14">CCMP1102</strain>
    </source>
</reference>
<evidence type="ECO:0000256" key="2">
    <source>
        <dbReference type="ARBA" id="ARBA00005528"/>
    </source>
</evidence>
<dbReference type="SUPFAM" id="SSF75217">
    <property type="entry name" value="alpha/beta knot"/>
    <property type="match status" value="1"/>
</dbReference>
<dbReference type="GO" id="GO:0070042">
    <property type="term" value="F:rRNA (uridine-N3-)-methyltransferase activity"/>
    <property type="evidence" value="ECO:0007669"/>
    <property type="project" value="TreeGrafter"/>
</dbReference>
<evidence type="ECO:0000259" key="12">
    <source>
        <dbReference type="Pfam" id="PF04452"/>
    </source>
</evidence>
<dbReference type="PANTHER" id="PTHR30027:SF3">
    <property type="entry name" value="16S RRNA (URACIL(1498)-N(3))-METHYLTRANSFERASE"/>
    <property type="match status" value="1"/>
</dbReference>
<dbReference type="Pfam" id="PF04452">
    <property type="entry name" value="Methyltrans_RNA"/>
    <property type="match status" value="1"/>
</dbReference>
<dbReference type="CDD" id="cd18084">
    <property type="entry name" value="RsmE-like"/>
    <property type="match status" value="1"/>
</dbReference>
<dbReference type="AlphaFoldDB" id="A0A1E7ENG9"/>
<comment type="function">
    <text evidence="9">Specifically methylates the N3 position of the uracil ring of uridine 1498 (m3U1498) in 16S rRNA. Acts on the fully assembled 30S ribosomal subunit.</text>
</comment>
<keyword evidence="7" id="KW-0808">Transferase</keyword>
<dbReference type="GO" id="GO:0005737">
    <property type="term" value="C:cytoplasm"/>
    <property type="evidence" value="ECO:0007669"/>
    <property type="project" value="UniProtKB-SubCell"/>
</dbReference>
<dbReference type="InterPro" id="IPR046886">
    <property type="entry name" value="RsmE_MTase_dom"/>
</dbReference>
<dbReference type="OrthoDB" id="45385at2759"/>
<dbReference type="InterPro" id="IPR029028">
    <property type="entry name" value="Alpha/beta_knot_MTases"/>
</dbReference>
<evidence type="ECO:0000256" key="8">
    <source>
        <dbReference type="ARBA" id="ARBA00022691"/>
    </source>
</evidence>
<name>A0A1E7ENG9_9STRA</name>
<evidence type="ECO:0000256" key="1">
    <source>
        <dbReference type="ARBA" id="ARBA00004496"/>
    </source>
</evidence>
<organism evidence="13 14">
    <name type="scientific">Fragilariopsis cylindrus CCMP1102</name>
    <dbReference type="NCBI Taxonomy" id="635003"/>
    <lineage>
        <taxon>Eukaryota</taxon>
        <taxon>Sar</taxon>
        <taxon>Stramenopiles</taxon>
        <taxon>Ochrophyta</taxon>
        <taxon>Bacillariophyta</taxon>
        <taxon>Bacillariophyceae</taxon>
        <taxon>Bacillariophycidae</taxon>
        <taxon>Bacillariales</taxon>
        <taxon>Bacillariaceae</taxon>
        <taxon>Fragilariopsis</taxon>
    </lineage>
</organism>
<dbReference type="InterPro" id="IPR006700">
    <property type="entry name" value="RsmE"/>
</dbReference>
<feature type="compositionally biased region" description="Basic residues" evidence="11">
    <location>
        <begin position="63"/>
        <end position="75"/>
    </location>
</feature>
<keyword evidence="8" id="KW-0949">S-adenosyl-L-methionine</keyword>
<dbReference type="InterPro" id="IPR029026">
    <property type="entry name" value="tRNA_m1G_MTases_N"/>
</dbReference>
<dbReference type="KEGG" id="fcy:FRACYDRAFT_250922"/>
<dbReference type="Proteomes" id="UP000095751">
    <property type="component" value="Unassembled WGS sequence"/>
</dbReference>
<keyword evidence="4" id="KW-0963">Cytoplasm</keyword>
<comment type="subcellular location">
    <subcellularLocation>
        <location evidence="1">Cytoplasm</location>
    </subcellularLocation>
</comment>
<evidence type="ECO:0000256" key="5">
    <source>
        <dbReference type="ARBA" id="ARBA00022552"/>
    </source>
</evidence>
<dbReference type="GO" id="GO:0070475">
    <property type="term" value="P:rRNA base methylation"/>
    <property type="evidence" value="ECO:0007669"/>
    <property type="project" value="TreeGrafter"/>
</dbReference>
<comment type="similarity">
    <text evidence="2">Belongs to the RNA methyltransferase RsmE family.</text>
</comment>
<dbReference type="EC" id="2.1.1.193" evidence="3"/>
<dbReference type="EMBL" id="KV784385">
    <property type="protein sequence ID" value="OEU07502.1"/>
    <property type="molecule type" value="Genomic_DNA"/>
</dbReference>
<evidence type="ECO:0000313" key="14">
    <source>
        <dbReference type="Proteomes" id="UP000095751"/>
    </source>
</evidence>
<dbReference type="Gene3D" id="3.40.1280.10">
    <property type="match status" value="1"/>
</dbReference>
<gene>
    <name evidence="13" type="ORF">FRACYDRAFT_250922</name>
</gene>
<evidence type="ECO:0000256" key="11">
    <source>
        <dbReference type="SAM" id="MobiDB-lite"/>
    </source>
</evidence>
<keyword evidence="5" id="KW-0698">rRNA processing</keyword>
<evidence type="ECO:0000256" key="3">
    <source>
        <dbReference type="ARBA" id="ARBA00012328"/>
    </source>
</evidence>
<evidence type="ECO:0000256" key="9">
    <source>
        <dbReference type="ARBA" id="ARBA00025699"/>
    </source>
</evidence>
<evidence type="ECO:0000313" key="13">
    <source>
        <dbReference type="EMBL" id="OEU07502.1"/>
    </source>
</evidence>
<proteinExistence type="inferred from homology"/>
<protein>
    <recommendedName>
        <fullName evidence="3">16S rRNA (uracil(1498)-N(3))-methyltransferase</fullName>
        <ecNumber evidence="3">2.1.1.193</ecNumber>
    </recommendedName>
</protein>
<sequence length="302" mass="33846">MRITNSKRWGRGRKKDSMNTNDGFKENTDSVDYTGCVRIFNGADGEWLAKVVDSSVSDVGGGKNKRRQQQRRKRRGDGDEESGAVLECIEQLLPQQSATKSDIYNVQLYIGHLKNKQRRKWVFEKATELAVDGICILDTDYTNQDQSSHYYWEDDRDKHRAHVIEAAEQCERLTIPSISSELWSMERLVDAIISSSIETTTIHILIGPEGGWSPGELETFSKLVQSQQNENDNNQIVQVDEDEQTTEQDTSSSSSPSISDSLLLSSSPVQFVSLGSTTLRAETAAITAVVAVQMHRDTVKKL</sequence>
<evidence type="ECO:0000256" key="4">
    <source>
        <dbReference type="ARBA" id="ARBA00022490"/>
    </source>
</evidence>
<dbReference type="PANTHER" id="PTHR30027">
    <property type="entry name" value="RIBOSOMAL RNA SMALL SUBUNIT METHYLTRANSFERASE E"/>
    <property type="match status" value="1"/>
</dbReference>
<keyword evidence="6" id="KW-0489">Methyltransferase</keyword>
<evidence type="ECO:0000256" key="6">
    <source>
        <dbReference type="ARBA" id="ARBA00022603"/>
    </source>
</evidence>
<evidence type="ECO:0000256" key="7">
    <source>
        <dbReference type="ARBA" id="ARBA00022679"/>
    </source>
</evidence>
<feature type="region of interest" description="Disordered" evidence="11">
    <location>
        <begin position="241"/>
        <end position="261"/>
    </location>
</feature>
<keyword evidence="14" id="KW-1185">Reference proteome</keyword>
<accession>A0A1E7ENG9</accession>